<dbReference type="Proteomes" id="UP000533598">
    <property type="component" value="Unassembled WGS sequence"/>
</dbReference>
<evidence type="ECO:0000256" key="1">
    <source>
        <dbReference type="SAM" id="Phobius"/>
    </source>
</evidence>
<sequence length="138" mass="14123">MAEPGRHIPLYARLVLAVLLGGFAAAPLVTTVLVGAYADQAVLWMSVLGALALVVLWLLCWALAAATPTVTARTATAGGRRGWAVVIAPVAVVVSVGLWVGLDLLGLVSGLQPIPLGLVGAVGLGGTVLVDWALDRRR</sequence>
<protein>
    <submittedName>
        <fullName evidence="2">Uncharacterized protein</fullName>
    </submittedName>
</protein>
<accession>A0A7W7CD02</accession>
<evidence type="ECO:0000313" key="2">
    <source>
        <dbReference type="EMBL" id="MBB4678868.1"/>
    </source>
</evidence>
<reference evidence="2 3" key="1">
    <citation type="submission" date="2020-08" db="EMBL/GenBank/DDBJ databases">
        <title>Sequencing the genomes of 1000 actinobacteria strains.</title>
        <authorList>
            <person name="Klenk H.-P."/>
        </authorList>
    </citation>
    <scope>NUCLEOTIDE SEQUENCE [LARGE SCALE GENOMIC DNA]</scope>
    <source>
        <strain evidence="2 3">DSM 44230</strain>
    </source>
</reference>
<gene>
    <name evidence="2" type="ORF">HNR67_004986</name>
</gene>
<feature type="transmembrane region" description="Helical" evidence="1">
    <location>
        <begin position="43"/>
        <end position="70"/>
    </location>
</feature>
<keyword evidence="1" id="KW-0812">Transmembrane</keyword>
<feature type="transmembrane region" description="Helical" evidence="1">
    <location>
        <begin position="12"/>
        <end position="37"/>
    </location>
</feature>
<name>A0A7W7CD02_9PSEU</name>
<dbReference type="EMBL" id="JACHMH010000001">
    <property type="protein sequence ID" value="MBB4678868.1"/>
    <property type="molecule type" value="Genomic_DNA"/>
</dbReference>
<proteinExistence type="predicted"/>
<feature type="transmembrane region" description="Helical" evidence="1">
    <location>
        <begin position="82"/>
        <end position="102"/>
    </location>
</feature>
<evidence type="ECO:0000313" key="3">
    <source>
        <dbReference type="Proteomes" id="UP000533598"/>
    </source>
</evidence>
<keyword evidence="1" id="KW-0472">Membrane</keyword>
<comment type="caution">
    <text evidence="2">The sequence shown here is derived from an EMBL/GenBank/DDBJ whole genome shotgun (WGS) entry which is preliminary data.</text>
</comment>
<dbReference type="RefSeq" id="WP_185004682.1">
    <property type="nucleotide sequence ID" value="NZ_BAAAUI010000081.1"/>
</dbReference>
<dbReference type="AlphaFoldDB" id="A0A7W7CD02"/>
<organism evidence="2 3">
    <name type="scientific">Crossiella cryophila</name>
    <dbReference type="NCBI Taxonomy" id="43355"/>
    <lineage>
        <taxon>Bacteria</taxon>
        <taxon>Bacillati</taxon>
        <taxon>Actinomycetota</taxon>
        <taxon>Actinomycetes</taxon>
        <taxon>Pseudonocardiales</taxon>
        <taxon>Pseudonocardiaceae</taxon>
        <taxon>Crossiella</taxon>
    </lineage>
</organism>
<keyword evidence="3" id="KW-1185">Reference proteome</keyword>
<keyword evidence="1" id="KW-1133">Transmembrane helix</keyword>
<feature type="transmembrane region" description="Helical" evidence="1">
    <location>
        <begin position="114"/>
        <end position="134"/>
    </location>
</feature>